<accession>A0A918R3D1</accession>
<dbReference type="Proteomes" id="UP000623010">
    <property type="component" value="Unassembled WGS sequence"/>
</dbReference>
<gene>
    <name evidence="1" type="ORF">GCM10010389_23440</name>
</gene>
<comment type="caution">
    <text evidence="1">The sequence shown here is derived from an EMBL/GenBank/DDBJ whole genome shotgun (WGS) entry which is preliminary data.</text>
</comment>
<dbReference type="AlphaFoldDB" id="A0A918R3D1"/>
<evidence type="ECO:0000313" key="2">
    <source>
        <dbReference type="Proteomes" id="UP000623010"/>
    </source>
</evidence>
<reference evidence="1" key="1">
    <citation type="journal article" date="2014" name="Int. J. Syst. Evol. Microbiol.">
        <title>Complete genome sequence of Corynebacterium casei LMG S-19264T (=DSM 44701T), isolated from a smear-ripened cheese.</title>
        <authorList>
            <consortium name="US DOE Joint Genome Institute (JGI-PGF)"/>
            <person name="Walter F."/>
            <person name="Albersmeier A."/>
            <person name="Kalinowski J."/>
            <person name="Ruckert C."/>
        </authorList>
    </citation>
    <scope>NUCLEOTIDE SEQUENCE</scope>
    <source>
        <strain evidence="1">JCM 5016</strain>
    </source>
</reference>
<name>A0A918R3D1_9ACTN</name>
<sequence>MPDTFDPDTFDADGFAELVARQRAVDEAHDRVVQLRETYGPPAHAPWTGAQRETYETAWRAWRDLARETQAAVEAYARRAGRPRTVVQAEVERAAQQSPEE</sequence>
<keyword evidence="2" id="KW-1185">Reference proteome</keyword>
<evidence type="ECO:0000313" key="1">
    <source>
        <dbReference type="EMBL" id="GGZ84480.1"/>
    </source>
</evidence>
<dbReference type="RefSeq" id="WP_190057305.1">
    <property type="nucleotide sequence ID" value="NZ_BMWH01000006.1"/>
</dbReference>
<proteinExistence type="predicted"/>
<dbReference type="EMBL" id="BMWH01000006">
    <property type="protein sequence ID" value="GGZ84480.1"/>
    <property type="molecule type" value="Genomic_DNA"/>
</dbReference>
<reference evidence="1" key="2">
    <citation type="submission" date="2020-09" db="EMBL/GenBank/DDBJ databases">
        <authorList>
            <person name="Sun Q."/>
            <person name="Ohkuma M."/>
        </authorList>
    </citation>
    <scope>NUCLEOTIDE SEQUENCE</scope>
    <source>
        <strain evidence="1">JCM 5016</strain>
    </source>
</reference>
<protein>
    <submittedName>
        <fullName evidence="1">Uncharacterized protein</fullName>
    </submittedName>
</protein>
<dbReference type="Gene3D" id="1.10.287.1060">
    <property type="entry name" value="ESAT-6-like"/>
    <property type="match status" value="1"/>
</dbReference>
<organism evidence="1 2">
    <name type="scientific">Streptomyces echinoruber</name>
    <dbReference type="NCBI Taxonomy" id="68898"/>
    <lineage>
        <taxon>Bacteria</taxon>
        <taxon>Bacillati</taxon>
        <taxon>Actinomycetota</taxon>
        <taxon>Actinomycetes</taxon>
        <taxon>Kitasatosporales</taxon>
        <taxon>Streptomycetaceae</taxon>
        <taxon>Streptomyces</taxon>
    </lineage>
</organism>